<dbReference type="RefSeq" id="XP_009061909.1">
    <property type="nucleotide sequence ID" value="XM_009063661.1"/>
</dbReference>
<dbReference type="PANTHER" id="PTHR33560:SF1">
    <property type="entry name" value="PROTEIN FAM227A"/>
    <property type="match status" value="1"/>
</dbReference>
<evidence type="ECO:0000259" key="4">
    <source>
        <dbReference type="Pfam" id="PF08398"/>
    </source>
</evidence>
<dbReference type="EMBL" id="KB202917">
    <property type="protein sequence ID" value="ESO87444.1"/>
    <property type="molecule type" value="Genomic_DNA"/>
</dbReference>
<dbReference type="HOGENOM" id="CLU_329635_0_0_1"/>
<dbReference type="Proteomes" id="UP000030746">
    <property type="component" value="Unassembled WGS sequence"/>
</dbReference>
<dbReference type="Pfam" id="PF14922">
    <property type="entry name" value="FWWh"/>
    <property type="match status" value="1"/>
</dbReference>
<evidence type="ECO:0000256" key="3">
    <source>
        <dbReference type="SAM" id="MobiDB-lite"/>
    </source>
</evidence>
<evidence type="ECO:0000256" key="1">
    <source>
        <dbReference type="ARBA" id="ARBA00008666"/>
    </source>
</evidence>
<feature type="region of interest" description="Disordered" evidence="3">
    <location>
        <begin position="604"/>
        <end position="655"/>
    </location>
</feature>
<feature type="domain" description="Phospholipase A2-like" evidence="4">
    <location>
        <begin position="37"/>
        <end position="103"/>
    </location>
</feature>
<feature type="coiled-coil region" evidence="2">
    <location>
        <begin position="205"/>
        <end position="259"/>
    </location>
</feature>
<dbReference type="OMA" id="HASFHQG"/>
<dbReference type="KEGG" id="lgi:LOTGIDRAFT_235104"/>
<dbReference type="Pfam" id="PF08398">
    <property type="entry name" value="Phospholip_A2_4"/>
    <property type="match status" value="1"/>
</dbReference>
<gene>
    <name evidence="5" type="ORF">LOTGIDRAFT_235104</name>
</gene>
<name>V4BF23_LOTGI</name>
<accession>V4BF23</accession>
<comment type="similarity">
    <text evidence="1">Belongs to the FAM227 family.</text>
</comment>
<dbReference type="STRING" id="225164.V4BF23"/>
<sequence length="871" mass="100584">MSLINVYPPKTYFGAGDIQKSLGSLPGFPWAKYPGEKHLPGHNYTGPGTRLDLRLDENDNPKPGEEPVNKVDATALKHDILYRNKDITFRHHADKQMIDELENIPNPTFKEKLQRALIIKLLKAKLKLDKDHVENRINDVKRYLRRNIKNLVDELKLQQELTSLKRLIQVDKTSQLQNSISKLDDKITNVKIDVQRLIDNPNVNEDRLKCNLTALERKLGELLAELDKTADKTELQNSISSLNEKIAKQKSDVQDIINTLPIDKDTLKRQLTALDTKITDELEKEVNVIKNFLQNKFRDDMKNYIKEQVNLLVSRIHDDFLRQERKLTKLEAIVTDKSYYFNLPFENKENKEVLKFAGYYTLKSSFVPGLSTRAKNISKISMNPSKISSVKSKDSGKPKFVELQQYPGYDKNEITPLPCDIDPIDMLSIVAQASMDLHKKPRYRPEFERLFYSRMSQAILQDIFWYFFLEKYQPGCTAQPKLFNRISHNYVKLLIYCKIKVYKETFFKDYPILMAQAIYVSFCHAFQDSYRQFGEDFKDELVNLVSEWMAGIRLAPRSWATWNFDKLDPPNIKSRDEMLPQNNKKSAPALNLDYLDSLISRHTSDGGSVTSLSQSGSKSSLSWINKHNRNQRSTNRGSHISHRQESPSPNGDTSKVIDSVAKAQISARKSLNHQKSINELRKNNETLTPIREIEGDENAEKNVMSRLSSDLLKELNSRHVIESHPACKGPDFIKTSFNIFGQSPLVTHFLRMKQLSTKSGYNVRVQRTELENLPSLDQPTYRDVIHESFKNIKDIERKFKEMYNKNLKESATYVHQQQRIVRQHEKREAVLMTKPKEVKRLSNLIILEQKKDEDSISAGADAAIETALLAE</sequence>
<evidence type="ECO:0000256" key="2">
    <source>
        <dbReference type="SAM" id="Coils"/>
    </source>
</evidence>
<feature type="compositionally biased region" description="Low complexity" evidence="3">
    <location>
        <begin position="606"/>
        <end position="622"/>
    </location>
</feature>
<dbReference type="InterPro" id="IPR013607">
    <property type="entry name" value="Phospholipase_A2-like"/>
</dbReference>
<dbReference type="GeneID" id="20249750"/>
<keyword evidence="2" id="KW-0175">Coiled coil</keyword>
<dbReference type="GO" id="GO:0005198">
    <property type="term" value="F:structural molecule activity"/>
    <property type="evidence" value="ECO:0007669"/>
    <property type="project" value="InterPro"/>
</dbReference>
<dbReference type="CTD" id="20249750"/>
<reference evidence="5 6" key="1">
    <citation type="journal article" date="2013" name="Nature">
        <title>Insights into bilaterian evolution from three spiralian genomes.</title>
        <authorList>
            <person name="Simakov O."/>
            <person name="Marletaz F."/>
            <person name="Cho S.J."/>
            <person name="Edsinger-Gonzales E."/>
            <person name="Havlak P."/>
            <person name="Hellsten U."/>
            <person name="Kuo D.H."/>
            <person name="Larsson T."/>
            <person name="Lv J."/>
            <person name="Arendt D."/>
            <person name="Savage R."/>
            <person name="Osoegawa K."/>
            <person name="de Jong P."/>
            <person name="Grimwood J."/>
            <person name="Chapman J.A."/>
            <person name="Shapiro H."/>
            <person name="Aerts A."/>
            <person name="Otillar R.P."/>
            <person name="Terry A.Y."/>
            <person name="Boore J.L."/>
            <person name="Grigoriev I.V."/>
            <person name="Lindberg D.R."/>
            <person name="Seaver E.C."/>
            <person name="Weisblat D.A."/>
            <person name="Putnam N.H."/>
            <person name="Rokhsar D.S."/>
        </authorList>
    </citation>
    <scope>NUCLEOTIDE SEQUENCE [LARGE SCALE GENOMIC DNA]</scope>
</reference>
<keyword evidence="6" id="KW-1185">Reference proteome</keyword>
<dbReference type="OrthoDB" id="192208at2759"/>
<proteinExistence type="inferred from homology"/>
<organism evidence="5 6">
    <name type="scientific">Lottia gigantea</name>
    <name type="common">Giant owl limpet</name>
    <dbReference type="NCBI Taxonomy" id="225164"/>
    <lineage>
        <taxon>Eukaryota</taxon>
        <taxon>Metazoa</taxon>
        <taxon>Spiralia</taxon>
        <taxon>Lophotrochozoa</taxon>
        <taxon>Mollusca</taxon>
        <taxon>Gastropoda</taxon>
        <taxon>Patellogastropoda</taxon>
        <taxon>Lottioidea</taxon>
        <taxon>Lottiidae</taxon>
        <taxon>Lottia</taxon>
    </lineage>
</organism>
<dbReference type="PANTHER" id="PTHR33560">
    <property type="entry name" value="PROTEIN FAM227B"/>
    <property type="match status" value="1"/>
</dbReference>
<dbReference type="InterPro" id="IPR029417">
    <property type="entry name" value="FAM227"/>
</dbReference>
<evidence type="ECO:0000313" key="6">
    <source>
        <dbReference type="Proteomes" id="UP000030746"/>
    </source>
</evidence>
<protein>
    <recommendedName>
        <fullName evidence="4">Phospholipase A2-like domain-containing protein</fullName>
    </recommendedName>
</protein>
<dbReference type="AlphaFoldDB" id="V4BF23"/>
<evidence type="ECO:0000313" key="5">
    <source>
        <dbReference type="EMBL" id="ESO87444.1"/>
    </source>
</evidence>